<feature type="binding site" evidence="1">
    <location>
        <position position="260"/>
    </location>
    <ligand>
        <name>Fe cation</name>
        <dbReference type="ChEBI" id="CHEBI:24875"/>
    </ligand>
</feature>
<feature type="binding site" evidence="1">
    <location>
        <position position="70"/>
    </location>
    <ligand>
        <name>Fe cation</name>
        <dbReference type="ChEBI" id="CHEBI:24875"/>
    </ligand>
</feature>
<feature type="compositionally biased region" description="Basic and acidic residues" evidence="2">
    <location>
        <begin position="359"/>
        <end position="371"/>
    </location>
</feature>
<dbReference type="HAMAP" id="MF_02093">
    <property type="entry name" value="Beta_carotene_diox"/>
    <property type="match status" value="1"/>
</dbReference>
<organism evidence="3 4">
    <name type="scientific">Cryobacterium breve</name>
    <dbReference type="NCBI Taxonomy" id="1259258"/>
    <lineage>
        <taxon>Bacteria</taxon>
        <taxon>Bacillati</taxon>
        <taxon>Actinomycetota</taxon>
        <taxon>Actinomycetes</taxon>
        <taxon>Micrococcales</taxon>
        <taxon>Microbacteriaceae</taxon>
        <taxon>Cryobacterium</taxon>
    </lineage>
</organism>
<keyword evidence="1" id="KW-0812">Transmembrane</keyword>
<comment type="cofactor">
    <cofactor evidence="1">
        <name>Fe(2+)</name>
        <dbReference type="ChEBI" id="CHEBI:29033"/>
    </cofactor>
</comment>
<keyword evidence="1" id="KW-1003">Cell membrane</keyword>
<dbReference type="EC" id="1.13.11.63" evidence="1"/>
<dbReference type="Pfam" id="PF15461">
    <property type="entry name" value="BCD"/>
    <property type="match status" value="1"/>
</dbReference>
<comment type="function">
    <text evidence="1">Catalyzes the cleavage of beta-carotene at its central double bond (15,15') to yield two molecules of all-trans-retinal.</text>
</comment>
<feature type="binding site" evidence="1">
    <location>
        <position position="264"/>
    </location>
    <ligand>
        <name>Fe cation</name>
        <dbReference type="ChEBI" id="CHEBI:24875"/>
    </ligand>
</feature>
<comment type="similarity">
    <text evidence="1">Belongs to the Brp/Blh beta-carotene diooxygenase family.</text>
</comment>
<gene>
    <name evidence="3" type="ORF">KIV56_09950</name>
</gene>
<feature type="binding site" evidence="1">
    <location>
        <position position="127"/>
    </location>
    <ligand>
        <name>Fe cation</name>
        <dbReference type="ChEBI" id="CHEBI:24875"/>
    </ligand>
</feature>
<keyword evidence="1" id="KW-0223">Dioxygenase</keyword>
<name>A0ABY7N9E3_9MICO</name>
<dbReference type="InterPro" id="IPR022270">
    <property type="entry name" value="Blh_diox"/>
</dbReference>
<evidence type="ECO:0000256" key="2">
    <source>
        <dbReference type="SAM" id="MobiDB-lite"/>
    </source>
</evidence>
<reference evidence="3 4" key="1">
    <citation type="submission" date="2021-05" db="EMBL/GenBank/DDBJ databases">
        <authorList>
            <person name="Kumar R."/>
            <person name="Kumar A."/>
            <person name="Mukhia S."/>
        </authorList>
    </citation>
    <scope>NUCLEOTIDE SEQUENCE [LARGE SCALE GENOMIC DNA]</scope>
    <source>
        <strain evidence="3 4">ERMR7:08</strain>
    </source>
</reference>
<feature type="transmembrane region" description="Helical" evidence="1">
    <location>
        <begin position="56"/>
        <end position="76"/>
    </location>
</feature>
<accession>A0ABY7N9E3</accession>
<dbReference type="EMBL" id="CP075584">
    <property type="protein sequence ID" value="WBM78909.1"/>
    <property type="molecule type" value="Genomic_DNA"/>
</dbReference>
<feature type="transmembrane region" description="Helical" evidence="1">
    <location>
        <begin position="158"/>
        <end position="178"/>
    </location>
</feature>
<feature type="region of interest" description="Disordered" evidence="2">
    <location>
        <begin position="352"/>
        <end position="371"/>
    </location>
</feature>
<dbReference type="Proteomes" id="UP001212421">
    <property type="component" value="Chromosome"/>
</dbReference>
<feature type="transmembrane region" description="Helical" evidence="1">
    <location>
        <begin position="325"/>
        <end position="346"/>
    </location>
</feature>
<comment type="catalytic activity">
    <reaction evidence="1">
        <text>all-trans-beta-carotene + O2 = 2 all-trans-retinal</text>
        <dbReference type="Rhea" id="RHEA:32887"/>
        <dbReference type="ChEBI" id="CHEBI:15379"/>
        <dbReference type="ChEBI" id="CHEBI:17579"/>
        <dbReference type="ChEBI" id="CHEBI:17898"/>
        <dbReference type="EC" id="1.13.11.63"/>
    </reaction>
</comment>
<proteinExistence type="inferred from homology"/>
<evidence type="ECO:0000256" key="1">
    <source>
        <dbReference type="HAMAP-Rule" id="MF_02093"/>
    </source>
</evidence>
<feature type="transmembrane region" description="Helical" evidence="1">
    <location>
        <begin position="88"/>
        <end position="111"/>
    </location>
</feature>
<protein>
    <recommendedName>
        <fullName evidence="1">Probable beta-carotene 15,15'-dioxygenase</fullName>
        <ecNumber evidence="1">1.13.11.63</ecNumber>
    </recommendedName>
</protein>
<dbReference type="NCBIfam" id="TIGR03753">
    <property type="entry name" value="blh_monoox"/>
    <property type="match status" value="1"/>
</dbReference>
<keyword evidence="1" id="KW-0479">Metal-binding</keyword>
<keyword evidence="1" id="KW-1133">Transmembrane helix</keyword>
<keyword evidence="1" id="KW-0408">Iron</keyword>
<feature type="transmembrane region" description="Helical" evidence="1">
    <location>
        <begin position="198"/>
        <end position="217"/>
    </location>
</feature>
<feature type="transmembrane region" description="Helical" evidence="1">
    <location>
        <begin position="29"/>
        <end position="50"/>
    </location>
</feature>
<keyword evidence="1" id="KW-0472">Membrane</keyword>
<evidence type="ECO:0000313" key="3">
    <source>
        <dbReference type="EMBL" id="WBM78909.1"/>
    </source>
</evidence>
<feature type="transmembrane region" description="Helical" evidence="1">
    <location>
        <begin position="294"/>
        <end position="313"/>
    </location>
</feature>
<dbReference type="RefSeq" id="WP_281533394.1">
    <property type="nucleotide sequence ID" value="NZ_CP075584.1"/>
</dbReference>
<keyword evidence="4" id="KW-1185">Reference proteome</keyword>
<keyword evidence="1" id="KW-0560">Oxidoreductase</keyword>
<feature type="transmembrane region" description="Helical" evidence="1">
    <location>
        <begin position="117"/>
        <end position="137"/>
    </location>
</feature>
<evidence type="ECO:0000313" key="4">
    <source>
        <dbReference type="Proteomes" id="UP001212421"/>
    </source>
</evidence>
<feature type="transmembrane region" description="Helical" evidence="1">
    <location>
        <begin position="238"/>
        <end position="258"/>
    </location>
</feature>
<sequence>MTDTTEPADAADLAEAADLLVWRRARRQLFVPVDILVLALSVACAAGLPIPEALQYVPFALGLVVFGLPHGALDHLVPARLAGRRPTVATVAPVVGLYLVLGVAVAALWVVSPTVAFVFFIALTWFHWGQGDAFASARRTGERLGWPRAIGFPLLRGALPMVVPLIAFPATYAVVLGATTRAFGGDSPSGTLAPGIRLALGVGMLVLAITVALLDAWERRGTAGGRRAWLGDVAEVALLAYFFSTVPPVLAVGLYFALWHSLRHIVRLSLLDPALSRPLDEGRWGIVLLRFSGQAAPVTGIALLILAGLFFALTARTSGGPMGLLGIYLVLISALTVPHTVIVAMMDHAQGRRSGRTPAPEHLDASTARDA</sequence>
<comment type="subcellular location">
    <subcellularLocation>
        <location evidence="1">Cell membrane</location>
        <topology evidence="1">Multi-pass membrane protein</topology>
    </subcellularLocation>
</comment>